<evidence type="ECO:0000313" key="3">
    <source>
        <dbReference type="EMBL" id="CAB3228014.1"/>
    </source>
</evidence>
<dbReference type="AlphaFoldDB" id="A0A8S0Z7Y0"/>
<feature type="domain" description="DUF4817" evidence="2">
    <location>
        <begin position="9"/>
        <end position="58"/>
    </location>
</feature>
<comment type="caution">
    <text evidence="3">The sequence shown here is derived from an EMBL/GenBank/DDBJ whole genome shotgun (WGS) entry which is preliminary data.</text>
</comment>
<feature type="region of interest" description="Disordered" evidence="1">
    <location>
        <begin position="56"/>
        <end position="103"/>
    </location>
</feature>
<dbReference type="InterPro" id="IPR032135">
    <property type="entry name" value="DUF4817"/>
</dbReference>
<organism evidence="3 4">
    <name type="scientific">Arctia plantaginis</name>
    <name type="common">Wood tiger moth</name>
    <name type="synonym">Phalaena plantaginis</name>
    <dbReference type="NCBI Taxonomy" id="874455"/>
    <lineage>
        <taxon>Eukaryota</taxon>
        <taxon>Metazoa</taxon>
        <taxon>Ecdysozoa</taxon>
        <taxon>Arthropoda</taxon>
        <taxon>Hexapoda</taxon>
        <taxon>Insecta</taxon>
        <taxon>Pterygota</taxon>
        <taxon>Neoptera</taxon>
        <taxon>Endopterygota</taxon>
        <taxon>Lepidoptera</taxon>
        <taxon>Glossata</taxon>
        <taxon>Ditrysia</taxon>
        <taxon>Noctuoidea</taxon>
        <taxon>Erebidae</taxon>
        <taxon>Arctiinae</taxon>
        <taxon>Arctia</taxon>
    </lineage>
</organism>
<evidence type="ECO:0000313" key="4">
    <source>
        <dbReference type="Proteomes" id="UP000494256"/>
    </source>
</evidence>
<accession>A0A8S0Z7Y0</accession>
<gene>
    <name evidence="3" type="ORF">APLA_LOCUS3294</name>
</gene>
<dbReference type="Proteomes" id="UP000494256">
    <property type="component" value="Unassembled WGS sequence"/>
</dbReference>
<name>A0A8S0Z7Y0_ARCPL</name>
<dbReference type="EMBL" id="CADEBD010000280">
    <property type="protein sequence ID" value="CAB3228014.1"/>
    <property type="molecule type" value="Genomic_DNA"/>
</dbReference>
<dbReference type="Pfam" id="PF16087">
    <property type="entry name" value="DUF4817"/>
    <property type="match status" value="1"/>
</dbReference>
<dbReference type="OrthoDB" id="6622265at2759"/>
<proteinExistence type="predicted"/>
<protein>
    <recommendedName>
        <fullName evidence="2">DUF4817 domain-containing protein</fullName>
    </recommendedName>
</protein>
<evidence type="ECO:0000259" key="2">
    <source>
        <dbReference type="Pfam" id="PF16087"/>
    </source>
</evidence>
<reference evidence="3 4" key="1">
    <citation type="submission" date="2020-04" db="EMBL/GenBank/DDBJ databases">
        <authorList>
            <person name="Wallbank WR R."/>
            <person name="Pardo Diaz C."/>
            <person name="Kozak K."/>
            <person name="Martin S."/>
            <person name="Jiggins C."/>
            <person name="Moest M."/>
            <person name="Warren A I."/>
            <person name="Byers J.R.P. K."/>
            <person name="Montejo-Kovacevich G."/>
            <person name="Yen C E."/>
        </authorList>
    </citation>
    <scope>NUCLEOTIDE SEQUENCE [LARGE SCALE GENOMIC DNA]</scope>
</reference>
<sequence>MERYTPQERGIIVSIFLCNNSSVVLAQREFRRRFPGRPAPTAQTLRRLATNLEEYGTTRDVAKSGRPRSPRSAENIAAVAEDVELSPETSTRRRASQLAISDP</sequence>
<evidence type="ECO:0000256" key="1">
    <source>
        <dbReference type="SAM" id="MobiDB-lite"/>
    </source>
</evidence>